<reference evidence="1 2" key="1">
    <citation type="journal article" date="2018" name="Front. Plant Sci.">
        <title>Red Clover (Trifolium pratense) and Zigzag Clover (T. medium) - A Picture of Genomic Similarities and Differences.</title>
        <authorList>
            <person name="Dluhosova J."/>
            <person name="Istvanek J."/>
            <person name="Nedelnik J."/>
            <person name="Repkova J."/>
        </authorList>
    </citation>
    <scope>NUCLEOTIDE SEQUENCE [LARGE SCALE GENOMIC DNA]</scope>
    <source>
        <strain evidence="2">cv. 10/8</strain>
        <tissue evidence="1">Leaf</tissue>
    </source>
</reference>
<dbReference type="Proteomes" id="UP000265520">
    <property type="component" value="Unassembled WGS sequence"/>
</dbReference>
<protein>
    <submittedName>
        <fullName evidence="1">Protein PAIR1</fullName>
    </submittedName>
</protein>
<evidence type="ECO:0000313" key="1">
    <source>
        <dbReference type="EMBL" id="MCH96201.1"/>
    </source>
</evidence>
<dbReference type="EMBL" id="LXQA010031765">
    <property type="protein sequence ID" value="MCH96201.1"/>
    <property type="molecule type" value="Genomic_DNA"/>
</dbReference>
<keyword evidence="2" id="KW-1185">Reference proteome</keyword>
<dbReference type="AlphaFoldDB" id="A0A392N8X1"/>
<proteinExistence type="predicted"/>
<comment type="caution">
    <text evidence="1">The sequence shown here is derived from an EMBL/GenBank/DDBJ whole genome shotgun (WGS) entry which is preliminary data.</text>
</comment>
<feature type="non-terminal residue" evidence="1">
    <location>
        <position position="73"/>
    </location>
</feature>
<accession>A0A392N8X1</accession>
<name>A0A392N8X1_9FABA</name>
<evidence type="ECO:0000313" key="2">
    <source>
        <dbReference type="Proteomes" id="UP000265520"/>
    </source>
</evidence>
<sequence length="73" mass="8034">MNTLAIVASKVDTGGWMPVKRERVAFSDRISEKVQKQNQPKVEKGIMGGRNCAIVIESDEETDGSFSCFEVNA</sequence>
<organism evidence="1 2">
    <name type="scientific">Trifolium medium</name>
    <dbReference type="NCBI Taxonomy" id="97028"/>
    <lineage>
        <taxon>Eukaryota</taxon>
        <taxon>Viridiplantae</taxon>
        <taxon>Streptophyta</taxon>
        <taxon>Embryophyta</taxon>
        <taxon>Tracheophyta</taxon>
        <taxon>Spermatophyta</taxon>
        <taxon>Magnoliopsida</taxon>
        <taxon>eudicotyledons</taxon>
        <taxon>Gunneridae</taxon>
        <taxon>Pentapetalae</taxon>
        <taxon>rosids</taxon>
        <taxon>fabids</taxon>
        <taxon>Fabales</taxon>
        <taxon>Fabaceae</taxon>
        <taxon>Papilionoideae</taxon>
        <taxon>50 kb inversion clade</taxon>
        <taxon>NPAAA clade</taxon>
        <taxon>Hologalegina</taxon>
        <taxon>IRL clade</taxon>
        <taxon>Trifolieae</taxon>
        <taxon>Trifolium</taxon>
    </lineage>
</organism>